<keyword evidence="1" id="KW-0614">Plasmid</keyword>
<dbReference type="KEGG" id="bmq:BMQ_pBM30013"/>
<reference evidence="1 2" key="1">
    <citation type="journal article" date="2005" name="Appl. Environ. Microbiol.">
        <title>Molecular characterization of plasmid pBM300 from Bacillus megaterium QM B1551.</title>
        <authorList>
            <person name="Kunnimalaiyaan M."/>
            <person name="Vary P.S."/>
        </authorList>
    </citation>
    <scope>NUCLEOTIDE SEQUENCE [LARGE SCALE GENOMIC DNA]</scope>
    <source>
        <strain evidence="2">ATCC 12872 / QMB1551</strain>
        <plasmid evidence="1">pBM300</plasmid>
    </source>
</reference>
<evidence type="ECO:0000313" key="1">
    <source>
        <dbReference type="EMBL" id="ADE72280.1"/>
    </source>
</evidence>
<dbReference type="EMBL" id="CP001986">
    <property type="protein sequence ID" value="ADE72280.1"/>
    <property type="molecule type" value="Genomic_DNA"/>
</dbReference>
<keyword evidence="2" id="KW-1185">Reference proteome</keyword>
<organism evidence="1 2">
    <name type="scientific">Priestia megaterium (strain ATCC 12872 / QMB1551)</name>
    <name type="common">Bacillus megaterium</name>
    <dbReference type="NCBI Taxonomy" id="545693"/>
    <lineage>
        <taxon>Bacteria</taxon>
        <taxon>Bacillati</taxon>
        <taxon>Bacillota</taxon>
        <taxon>Bacilli</taxon>
        <taxon>Bacillales</taxon>
        <taxon>Bacillaceae</taxon>
        <taxon>Priestia</taxon>
    </lineage>
</organism>
<accession>D5E3A5</accession>
<evidence type="ECO:0000313" key="2">
    <source>
        <dbReference type="Proteomes" id="UP000000935"/>
    </source>
</evidence>
<dbReference type="AlphaFoldDB" id="D5E3A5"/>
<dbReference type="Proteomes" id="UP000000935">
    <property type="component" value="Plasmid pBM300"/>
</dbReference>
<protein>
    <submittedName>
        <fullName evidence="1">Uncharacterized protein</fullName>
    </submittedName>
</protein>
<gene>
    <name evidence="1" type="ordered locus">BMQ_pBM30013</name>
</gene>
<reference evidence="1 2" key="3">
    <citation type="journal article" date="2011" name="J. Bacteriol.">
        <title>Genome sequences of the biotechnologically important Bacillus megaterium strains QM B1551 and DSM319.</title>
        <authorList>
            <person name="Eppinger M."/>
            <person name="Bunk B."/>
            <person name="Johns M.A."/>
            <person name="Edirisinghe J.N."/>
            <person name="Kutumbaka K.K."/>
            <person name="Koenig S.S."/>
            <person name="Huot Creasy H."/>
            <person name="Rosovitz M.J."/>
            <person name="Riley D.R."/>
            <person name="Daugherty S."/>
            <person name="Martin M."/>
            <person name="Elbourne L.D."/>
            <person name="Paulsen I."/>
            <person name="Biedendieck R."/>
            <person name="Braun C."/>
            <person name="Grayburn S."/>
            <person name="Dhingra S."/>
            <person name="Lukyanchuk V."/>
            <person name="Ball B."/>
            <person name="Ul-Qamar R."/>
            <person name="Seibel J."/>
            <person name="Bremer E."/>
            <person name="Jahn D."/>
            <person name="Ravel J."/>
            <person name="Vary P.S."/>
        </authorList>
    </citation>
    <scope>NUCLEOTIDE SEQUENCE [LARGE SCALE GENOMIC DNA]</scope>
    <source>
        <strain evidence="2">ATCC 12872 / QMB1551</strain>
        <plasmid evidence="1">pBM300</plasmid>
    </source>
</reference>
<sequence length="39" mass="4604">MVIYECFILRIRMNKPLQKKQPRSLANAEVAFFVFNSSI</sequence>
<reference key="2">
    <citation type="submission" date="2010-04" db="EMBL/GenBank/DDBJ databases">
        <title>Genome sequences of the industrial vitamin B12-producers B. megaterium QM B1551 and DSM319 reveal new insights into the Bacillus genome evolution and pan-genome structure.</title>
        <authorList>
            <person name="Eppinger M."/>
            <person name="Bunk B."/>
            <person name="Johns M.A."/>
            <person name="Edirisinghe J.N."/>
            <person name="Kutumbaka K.K."/>
            <person name="Riley D.R."/>
            <person name="Creasy H.H."/>
            <person name="Koenig S.S.K."/>
            <person name="Galens K."/>
            <person name="Orvis J."/>
            <person name="Creasy T."/>
            <person name="Biedendieck R."/>
            <person name="Braun C."/>
            <person name="Grayburn S."/>
            <person name="Jahn D."/>
            <person name="Ravel J."/>
            <person name="Vary P.S."/>
        </authorList>
    </citation>
    <scope>NUCLEOTIDE SEQUENCE</scope>
    <source>
        <strain>QM B1551</strain>
    </source>
</reference>
<dbReference type="HOGENOM" id="CLU_3304841_0_0_9"/>
<proteinExistence type="predicted"/>
<name>D5E3A5_PRIM1</name>
<geneLocation type="plasmid" evidence="1 2">
    <name>pBM300</name>
</geneLocation>